<dbReference type="GO" id="GO:0000272">
    <property type="term" value="P:polysaccharide catabolic process"/>
    <property type="evidence" value="ECO:0007669"/>
    <property type="project" value="InterPro"/>
</dbReference>
<dbReference type="InterPro" id="IPR008965">
    <property type="entry name" value="CBM2/CBM3_carb-bd_dom_sf"/>
</dbReference>
<dbReference type="AlphaFoldDB" id="A0A2H0KMQ9"/>
<proteinExistence type="predicted"/>
<dbReference type="Gene3D" id="2.60.40.680">
    <property type="match status" value="1"/>
</dbReference>
<comment type="caution">
    <text evidence="2">The sequence shown here is derived from an EMBL/GenBank/DDBJ whole genome shotgun (WGS) entry which is preliminary data.</text>
</comment>
<dbReference type="SUPFAM" id="SSF49384">
    <property type="entry name" value="Carbohydrate-binding domain"/>
    <property type="match status" value="1"/>
</dbReference>
<evidence type="ECO:0000313" key="3">
    <source>
        <dbReference type="Proteomes" id="UP000229570"/>
    </source>
</evidence>
<evidence type="ECO:0000313" key="2">
    <source>
        <dbReference type="EMBL" id="PIQ72529.1"/>
    </source>
</evidence>
<dbReference type="Proteomes" id="UP000229570">
    <property type="component" value="Unassembled WGS sequence"/>
</dbReference>
<dbReference type="EMBL" id="PCVL01000032">
    <property type="protein sequence ID" value="PIQ72529.1"/>
    <property type="molecule type" value="Genomic_DNA"/>
</dbReference>
<dbReference type="GO" id="GO:0030246">
    <property type="term" value="F:carbohydrate binding"/>
    <property type="evidence" value="ECO:0007669"/>
    <property type="project" value="InterPro"/>
</dbReference>
<organism evidence="2 3">
    <name type="scientific">Candidatus Roizmanbacteria bacterium CG11_big_fil_rev_8_21_14_0_20_35_14</name>
    <dbReference type="NCBI Taxonomy" id="1974855"/>
    <lineage>
        <taxon>Bacteria</taxon>
        <taxon>Candidatus Roizmaniibacteriota</taxon>
    </lineage>
</organism>
<sequence>MKNLFKIFLSISTFVFVLPLILNVEAASLNFDKTTVSVANSGTFQISVTVDPAGEGMNGTDVYVSYDASVLKATAVSAGSLFPYVFNDIATSGKVYIAGTVTDPASSISTSGTVATITFQGLKDGTTTLSFDCSTSKIVKDDTQVTNILNCSQNGSCAVTVGSGGGTNPTPTPGSGGQLPTSGVIDNVIKFAVPGVILLILGSALRLVL</sequence>
<reference evidence="2 3" key="1">
    <citation type="submission" date="2017-09" db="EMBL/GenBank/DDBJ databases">
        <title>Depth-based differentiation of microbial function through sediment-hosted aquifers and enrichment of novel symbionts in the deep terrestrial subsurface.</title>
        <authorList>
            <person name="Probst A.J."/>
            <person name="Ladd B."/>
            <person name="Jarett J.K."/>
            <person name="Geller-Mcgrath D.E."/>
            <person name="Sieber C.M."/>
            <person name="Emerson J.B."/>
            <person name="Anantharaman K."/>
            <person name="Thomas B.C."/>
            <person name="Malmstrom R."/>
            <person name="Stieglmeier M."/>
            <person name="Klingl A."/>
            <person name="Woyke T."/>
            <person name="Ryan C.M."/>
            <person name="Banfield J.F."/>
        </authorList>
    </citation>
    <scope>NUCLEOTIDE SEQUENCE [LARGE SCALE GENOMIC DNA]</scope>
    <source>
        <strain evidence="2">CG11_big_fil_rev_8_21_14_0_20_35_14</strain>
    </source>
</reference>
<dbReference type="Pfam" id="PF00963">
    <property type="entry name" value="Cohesin"/>
    <property type="match status" value="1"/>
</dbReference>
<dbReference type="CDD" id="cd08547">
    <property type="entry name" value="Type_II_cohesin"/>
    <property type="match status" value="1"/>
</dbReference>
<dbReference type="InterPro" id="IPR002102">
    <property type="entry name" value="Cohesin_dom"/>
</dbReference>
<name>A0A2H0KMQ9_9BACT</name>
<evidence type="ECO:0000259" key="1">
    <source>
        <dbReference type="Pfam" id="PF00963"/>
    </source>
</evidence>
<feature type="domain" description="Cohesin" evidence="1">
    <location>
        <begin position="34"/>
        <end position="148"/>
    </location>
</feature>
<accession>A0A2H0KMQ9</accession>
<gene>
    <name evidence="2" type="ORF">COV86_02580</name>
</gene>
<protein>
    <recommendedName>
        <fullName evidence="1">Cohesin domain-containing protein</fullName>
    </recommendedName>
</protein>